<evidence type="ECO:0000256" key="9">
    <source>
        <dbReference type="PIRNR" id="PIRNR016636"/>
    </source>
</evidence>
<keyword evidence="12" id="KW-1185">Reference proteome</keyword>
<feature type="transmembrane region" description="Helical" evidence="10">
    <location>
        <begin position="463"/>
        <end position="480"/>
    </location>
</feature>
<feature type="transmembrane region" description="Helical" evidence="10">
    <location>
        <begin position="84"/>
        <end position="104"/>
    </location>
</feature>
<evidence type="ECO:0000256" key="6">
    <source>
        <dbReference type="ARBA" id="ARBA00022989"/>
    </source>
</evidence>
<feature type="transmembrane region" description="Helical" evidence="10">
    <location>
        <begin position="321"/>
        <end position="336"/>
    </location>
</feature>
<dbReference type="Pfam" id="PF03062">
    <property type="entry name" value="MBOAT"/>
    <property type="match status" value="1"/>
</dbReference>
<evidence type="ECO:0000256" key="8">
    <source>
        <dbReference type="ARBA" id="ARBA00023315"/>
    </source>
</evidence>
<evidence type="ECO:0000256" key="4">
    <source>
        <dbReference type="ARBA" id="ARBA00022679"/>
    </source>
</evidence>
<reference evidence="11" key="1">
    <citation type="journal article" date="2019" name="PLoS Negl. Trop. Dis.">
        <title>Revisiting the worldwide diversity of Leptospira species in the environment.</title>
        <authorList>
            <person name="Vincent A.T."/>
            <person name="Schiettekatte O."/>
            <person name="Bourhy P."/>
            <person name="Veyrier F.J."/>
            <person name="Picardeau M."/>
        </authorList>
    </citation>
    <scope>NUCLEOTIDE SEQUENCE [LARGE SCALE GENOMIC DNA]</scope>
    <source>
        <strain evidence="11">201300427</strain>
    </source>
</reference>
<keyword evidence="8 9" id="KW-0012">Acyltransferase</keyword>
<keyword evidence="3 9" id="KW-1003">Cell membrane</keyword>
<evidence type="ECO:0000256" key="2">
    <source>
        <dbReference type="ARBA" id="ARBA00010323"/>
    </source>
</evidence>
<keyword evidence="4 9" id="KW-0808">Transferase</keyword>
<dbReference type="GO" id="GO:0016746">
    <property type="term" value="F:acyltransferase activity"/>
    <property type="evidence" value="ECO:0007669"/>
    <property type="project" value="UniProtKB-KW"/>
</dbReference>
<evidence type="ECO:0000313" key="12">
    <source>
        <dbReference type="Proteomes" id="UP000298058"/>
    </source>
</evidence>
<evidence type="ECO:0000256" key="1">
    <source>
        <dbReference type="ARBA" id="ARBA00004651"/>
    </source>
</evidence>
<feature type="transmembrane region" description="Helical" evidence="10">
    <location>
        <begin position="382"/>
        <end position="402"/>
    </location>
</feature>
<dbReference type="PANTHER" id="PTHR13285:SF23">
    <property type="entry name" value="TEICHOIC ACID D-ALANYLTRANSFERASE"/>
    <property type="match status" value="1"/>
</dbReference>
<comment type="subcellular location">
    <subcellularLocation>
        <location evidence="1">Cell membrane</location>
        <topology evidence="1">Multi-pass membrane protein</topology>
    </subcellularLocation>
</comment>
<dbReference type="PIRSF" id="PIRSF016636">
    <property type="entry name" value="AlgI_DltB"/>
    <property type="match status" value="1"/>
</dbReference>
<dbReference type="PIRSF" id="PIRSF500217">
    <property type="entry name" value="AlgI"/>
    <property type="match status" value="1"/>
</dbReference>
<dbReference type="EMBL" id="RQHW01000042">
    <property type="protein sequence ID" value="TGN19077.1"/>
    <property type="molecule type" value="Genomic_DNA"/>
</dbReference>
<dbReference type="InterPro" id="IPR028362">
    <property type="entry name" value="AlgI"/>
</dbReference>
<feature type="transmembrane region" description="Helical" evidence="10">
    <location>
        <begin position="6"/>
        <end position="27"/>
    </location>
</feature>
<organism evidence="11 12">
    <name type="scientific">Leptospira idonii</name>
    <dbReference type="NCBI Taxonomy" id="1193500"/>
    <lineage>
        <taxon>Bacteria</taxon>
        <taxon>Pseudomonadati</taxon>
        <taxon>Spirochaetota</taxon>
        <taxon>Spirochaetia</taxon>
        <taxon>Leptospirales</taxon>
        <taxon>Leptospiraceae</taxon>
        <taxon>Leptospira</taxon>
    </lineage>
</organism>
<keyword evidence="5 10" id="KW-0812">Transmembrane</keyword>
<proteinExistence type="inferred from homology"/>
<feature type="transmembrane region" description="Helical" evidence="10">
    <location>
        <begin position="56"/>
        <end position="72"/>
    </location>
</feature>
<feature type="transmembrane region" description="Helical" evidence="10">
    <location>
        <begin position="433"/>
        <end position="451"/>
    </location>
</feature>
<protein>
    <submittedName>
        <fullName evidence="11">MBOAT family protein</fullName>
    </submittedName>
</protein>
<dbReference type="InterPro" id="IPR051085">
    <property type="entry name" value="MB_O-acyltransferase"/>
</dbReference>
<evidence type="ECO:0000313" key="11">
    <source>
        <dbReference type="EMBL" id="TGN19077.1"/>
    </source>
</evidence>
<dbReference type="PANTHER" id="PTHR13285">
    <property type="entry name" value="ACYLTRANSFERASE"/>
    <property type="match status" value="1"/>
</dbReference>
<dbReference type="RefSeq" id="WP_135760760.1">
    <property type="nucleotide sequence ID" value="NZ_RQHW01000042.1"/>
</dbReference>
<accession>A0A4R9M0A3</accession>
<name>A0A4R9M0A3_9LEPT</name>
<dbReference type="InterPro" id="IPR024194">
    <property type="entry name" value="Ac/AlaTfrase_AlgI/DltB"/>
</dbReference>
<comment type="similarity">
    <text evidence="2 9">Belongs to the membrane-bound acyltransferase family.</text>
</comment>
<dbReference type="OrthoDB" id="9805788at2"/>
<evidence type="ECO:0000256" key="5">
    <source>
        <dbReference type="ARBA" id="ARBA00022692"/>
    </source>
</evidence>
<keyword evidence="7 9" id="KW-0472">Membrane</keyword>
<evidence type="ECO:0000256" key="7">
    <source>
        <dbReference type="ARBA" id="ARBA00023136"/>
    </source>
</evidence>
<comment type="caution">
    <text evidence="11">The sequence shown here is derived from an EMBL/GenBank/DDBJ whole genome shotgun (WGS) entry which is preliminary data.</text>
</comment>
<gene>
    <name evidence="11" type="ORF">EHS15_10640</name>
</gene>
<dbReference type="InterPro" id="IPR004299">
    <property type="entry name" value="MBOAT_fam"/>
</dbReference>
<feature type="transmembrane region" description="Helical" evidence="10">
    <location>
        <begin position="34"/>
        <end position="50"/>
    </location>
</feature>
<dbReference type="Proteomes" id="UP000298058">
    <property type="component" value="Unassembled WGS sequence"/>
</dbReference>
<dbReference type="GO" id="GO:0042121">
    <property type="term" value="P:alginic acid biosynthetic process"/>
    <property type="evidence" value="ECO:0007669"/>
    <property type="project" value="InterPro"/>
</dbReference>
<evidence type="ECO:0000256" key="10">
    <source>
        <dbReference type="SAM" id="Phobius"/>
    </source>
</evidence>
<dbReference type="AlphaFoldDB" id="A0A4R9M0A3"/>
<keyword evidence="6 10" id="KW-1133">Transmembrane helix</keyword>
<evidence type="ECO:0000256" key="3">
    <source>
        <dbReference type="ARBA" id="ARBA00022475"/>
    </source>
</evidence>
<feature type="transmembrane region" description="Helical" evidence="10">
    <location>
        <begin position="124"/>
        <end position="141"/>
    </location>
</feature>
<dbReference type="GO" id="GO:0005886">
    <property type="term" value="C:plasma membrane"/>
    <property type="evidence" value="ECO:0007669"/>
    <property type="project" value="UniProtKB-SubCell"/>
</dbReference>
<sequence>MIFSDFEYFVFFLIVFLSVWYLFPAVFADKSKETRILHIFLLIASYYFYMSWDYRFGALILTSTFIDYYVGMKLVETENRTHRLFLLNFSLITNLVCILGFFKYYNFLAESTNAVSIPLFGEEALPILDIILPAGISFFTFQSLSYTIDVYRKEIPAERDFIKFSLFVSFFPQLVAGPIVTAKTFVPQLYEEKKFSDIPFRVAIRFFLLGYFKKAILSDQIAPTIDTIYADPAMYHTAALWIGATLAAAQVYLDFSGYSDMAIGSALLLGYKLPDNFNLPFLATSVSGFWRRWHMTLNSWLRDYIYIPMGGSRVTSARRKFNLWFTMFVSGVWHGAKWTFVFWGFINGILYVIEEIWNDYFPKKKADGSEQKSFGSRLGSGLLWTFKNFSNTAAFIVGGIFFRSVTWDSAWTHIHGLFFTQDGIIRPYMWKDFAWIVVLLSTGHILGYWIFERGKWKDVPAKLEFSIYPILTLLFCLLTPENSIPFIYFQF</sequence>